<dbReference type="AlphaFoldDB" id="A0A2Z4U847"/>
<feature type="transmembrane region" description="Helical" evidence="1">
    <location>
        <begin position="226"/>
        <end position="246"/>
    </location>
</feature>
<evidence type="ECO:0000256" key="1">
    <source>
        <dbReference type="SAM" id="Phobius"/>
    </source>
</evidence>
<feature type="domain" description="Acyltransferase 3" evidence="2">
    <location>
        <begin position="7"/>
        <end position="305"/>
    </location>
</feature>
<protein>
    <recommendedName>
        <fullName evidence="2">Acyltransferase 3 domain-containing protein</fullName>
    </recommendedName>
</protein>
<feature type="transmembrane region" description="Helical" evidence="1">
    <location>
        <begin position="130"/>
        <end position="149"/>
    </location>
</feature>
<dbReference type="RefSeq" id="WP_111918051.1">
    <property type="nucleotide sequence ID" value="NZ_CAUWHR010000003.1"/>
</dbReference>
<proteinExistence type="predicted"/>
<dbReference type="OrthoDB" id="6623990at2"/>
<feature type="transmembrane region" description="Helical" evidence="1">
    <location>
        <begin position="253"/>
        <end position="271"/>
    </location>
</feature>
<dbReference type="Pfam" id="PF01757">
    <property type="entry name" value="Acyl_transf_3"/>
    <property type="match status" value="1"/>
</dbReference>
<sequence length="354" mass="40733">MSTKSRNYFLDNYKALLILLVVTGHFIEPCHTNNAFLEALKWIIFSFHMPAFIFISGFFSKKDMGFEKLIQKLVIPYFVYEFLYYFLYVFIIHKETGLYLNRPKFSLWYLMALFFWRVLTPYVRKIPGNMFIAFTAGLLVGFTELGNFFSIPRTLVFYPFFLAGYYFQESWFEALRRHWKALTFGLSAFVALFLGLTALSGTELTTFIFYGRYSYQDMNMPGIEGLLVRAGCYAISFLALFALCAFIPRKQHFFSVLGVRTMPIYLFHGMIYSALKETPLLKSINTPGETALLLVSCVALTFLLAGNLPTRFVNAVSSVQVSLPRLPKLPGSFKRPTRPGSFPFLTRFKKGMAP</sequence>
<evidence type="ECO:0000313" key="3">
    <source>
        <dbReference type="EMBL" id="AWY97160.1"/>
    </source>
</evidence>
<evidence type="ECO:0000259" key="2">
    <source>
        <dbReference type="Pfam" id="PF01757"/>
    </source>
</evidence>
<accession>A0A2Z4U847</accession>
<feature type="transmembrane region" description="Helical" evidence="1">
    <location>
        <begin position="155"/>
        <end position="172"/>
    </location>
</feature>
<dbReference type="InterPro" id="IPR052734">
    <property type="entry name" value="Nod_factor_acetyltransferase"/>
</dbReference>
<dbReference type="KEGG" id="blau:DQQ01_02210"/>
<name>A0A2Z4U847_9FIRM</name>
<feature type="transmembrane region" description="Helical" evidence="1">
    <location>
        <begin position="184"/>
        <end position="210"/>
    </location>
</feature>
<feature type="transmembrane region" description="Helical" evidence="1">
    <location>
        <begin position="42"/>
        <end position="61"/>
    </location>
</feature>
<keyword evidence="1" id="KW-0472">Membrane</keyword>
<keyword evidence="4" id="KW-1185">Reference proteome</keyword>
<keyword evidence="1" id="KW-1133">Transmembrane helix</keyword>
<dbReference type="InterPro" id="IPR002656">
    <property type="entry name" value="Acyl_transf_3_dom"/>
</dbReference>
<feature type="transmembrane region" description="Helical" evidence="1">
    <location>
        <begin position="73"/>
        <end position="93"/>
    </location>
</feature>
<keyword evidence="1" id="KW-0812">Transmembrane</keyword>
<dbReference type="PANTHER" id="PTHR37312:SF1">
    <property type="entry name" value="MEMBRANE-BOUND ACYLTRANSFERASE YKRP-RELATED"/>
    <property type="match status" value="1"/>
</dbReference>
<feature type="transmembrane region" description="Helical" evidence="1">
    <location>
        <begin position="291"/>
        <end position="308"/>
    </location>
</feature>
<dbReference type="GO" id="GO:0016747">
    <property type="term" value="F:acyltransferase activity, transferring groups other than amino-acyl groups"/>
    <property type="evidence" value="ECO:0007669"/>
    <property type="project" value="InterPro"/>
</dbReference>
<dbReference type="Proteomes" id="UP000250003">
    <property type="component" value="Chromosome"/>
</dbReference>
<gene>
    <name evidence="3" type="ORF">DQQ01_02210</name>
</gene>
<dbReference type="PANTHER" id="PTHR37312">
    <property type="entry name" value="MEMBRANE-BOUND ACYLTRANSFERASE YKRP-RELATED"/>
    <property type="match status" value="1"/>
</dbReference>
<organism evidence="3 4">
    <name type="scientific">Blautia argi</name>
    <dbReference type="NCBI Taxonomy" id="1912897"/>
    <lineage>
        <taxon>Bacteria</taxon>
        <taxon>Bacillati</taxon>
        <taxon>Bacillota</taxon>
        <taxon>Clostridia</taxon>
        <taxon>Lachnospirales</taxon>
        <taxon>Lachnospiraceae</taxon>
        <taxon>Blautia</taxon>
    </lineage>
</organism>
<dbReference type="EMBL" id="CP030280">
    <property type="protein sequence ID" value="AWY97160.1"/>
    <property type="molecule type" value="Genomic_DNA"/>
</dbReference>
<evidence type="ECO:0000313" key="4">
    <source>
        <dbReference type="Proteomes" id="UP000250003"/>
    </source>
</evidence>
<feature type="transmembrane region" description="Helical" evidence="1">
    <location>
        <begin position="105"/>
        <end position="123"/>
    </location>
</feature>
<reference evidence="4" key="1">
    <citation type="submission" date="2018-06" db="EMBL/GenBank/DDBJ databases">
        <title>Description of Blautia argi sp. nov., a new anaerobic isolated from dog feces.</title>
        <authorList>
            <person name="Chang Y.-H."/>
            <person name="Paek J."/>
            <person name="Shin Y."/>
        </authorList>
    </citation>
    <scope>NUCLEOTIDE SEQUENCE [LARGE SCALE GENOMIC DNA]</scope>
    <source>
        <strain evidence="4">KCTC 15426</strain>
    </source>
</reference>